<accession>A0A8C6CEL2</accession>
<keyword evidence="2" id="KW-1185">Reference proteome</keyword>
<dbReference type="Proteomes" id="UP000694544">
    <property type="component" value="Unplaced"/>
</dbReference>
<dbReference type="Ensembl" id="ENSMMST00000000157.1">
    <property type="protein sequence ID" value="ENSMMSP00000000142.1"/>
    <property type="gene ID" value="ENSMMSG00000000133.1"/>
</dbReference>
<reference evidence="1" key="2">
    <citation type="submission" date="2025-09" db="UniProtKB">
        <authorList>
            <consortium name="Ensembl"/>
        </authorList>
    </citation>
    <scope>IDENTIFICATION</scope>
</reference>
<dbReference type="AlphaFoldDB" id="A0A8C6CEL2"/>
<proteinExistence type="predicted"/>
<reference evidence="1" key="1">
    <citation type="submission" date="2025-08" db="UniProtKB">
        <authorList>
            <consortium name="Ensembl"/>
        </authorList>
    </citation>
    <scope>IDENTIFICATION</scope>
</reference>
<sequence length="80" mass="9074">MYHDVMLKNLALISSLASCVVFWLALHGVRSRIQDADLHKPSLTLTLPWIQVRCLEEPTELFISLVIPDHGVAPFHRQGK</sequence>
<protein>
    <submittedName>
        <fullName evidence="1">Uncharacterized protein</fullName>
    </submittedName>
</protein>
<organism evidence="1 2">
    <name type="scientific">Moschus moschiferus</name>
    <name type="common">Siberian musk deer</name>
    <name type="synonym">Moschus sibiricus</name>
    <dbReference type="NCBI Taxonomy" id="68415"/>
    <lineage>
        <taxon>Eukaryota</taxon>
        <taxon>Metazoa</taxon>
        <taxon>Chordata</taxon>
        <taxon>Craniata</taxon>
        <taxon>Vertebrata</taxon>
        <taxon>Euteleostomi</taxon>
        <taxon>Mammalia</taxon>
        <taxon>Eutheria</taxon>
        <taxon>Laurasiatheria</taxon>
        <taxon>Artiodactyla</taxon>
        <taxon>Ruminantia</taxon>
        <taxon>Pecora</taxon>
        <taxon>Moschidae</taxon>
        <taxon>Moschus</taxon>
    </lineage>
</organism>
<evidence type="ECO:0000313" key="1">
    <source>
        <dbReference type="Ensembl" id="ENSMMSP00000000142.1"/>
    </source>
</evidence>
<evidence type="ECO:0000313" key="2">
    <source>
        <dbReference type="Proteomes" id="UP000694544"/>
    </source>
</evidence>
<dbReference type="GeneTree" id="ENSGT01150000287952"/>
<name>A0A8C6CEL2_MOSMO</name>